<dbReference type="Proteomes" id="UP000787635">
    <property type="component" value="Unassembled WGS sequence"/>
</dbReference>
<dbReference type="RefSeq" id="WP_168028617.1">
    <property type="nucleotide sequence ID" value="NZ_JAAVNE010000008.1"/>
</dbReference>
<protein>
    <submittedName>
        <fullName evidence="2">Glycosyltransferase family 4 protein</fullName>
    </submittedName>
</protein>
<comment type="caution">
    <text evidence="2">The sequence shown here is derived from an EMBL/GenBank/DDBJ whole genome shotgun (WGS) entry which is preliminary data.</text>
</comment>
<reference evidence="2 3" key="1">
    <citation type="submission" date="2020-03" db="EMBL/GenBank/DDBJ databases">
        <title>Roseomonas selenitidurans sp. nov. isolated from urban soil.</title>
        <authorList>
            <person name="Liu H."/>
        </authorList>
    </citation>
    <scope>NUCLEOTIDE SEQUENCE [LARGE SCALE GENOMIC DNA]</scope>
    <source>
        <strain evidence="2 3">BU-1</strain>
    </source>
</reference>
<accession>A0ABX1E0A4</accession>
<sequence length="818" mass="88178">MTEPLDEIAGLDRAVEDDGQDDRMLRHFDAYFYRSAYPDLAHLDDRAALAHFRAIGWLEGRNPSASFETNGYLMANPDVGRLGINPLLHYVTVGFAEGRNFSPGIPIATLNEMAFGRSSMDWVAMAAPVVDARHYSAGLGFRPPPRFSAAAHYCFRGWLEGRLPRPGYVAPCGEAPAGVLGRLPPPIAAIAMAQRAKAAAIAQVAAGAQGISRRRRSGSANEPQRPAPAAPLPAAAGPDPAAPPQPADESLRLERRLMMLEWQSAMASFLAAPPELPRVRVPDPLPEDPSMAAMAAHFDADFYLAANGDVAASGIDPLRHFAETGWTEGRDPAPWFSTGYYLQTNEDVAGQGINPFLHFLLHGRREGRLPKRLGDARRRLLDTLLPPERKTDHYVTPEHDRLDPAALRRRLAAVILAARGVVLSVSHDCYPLVTGGTQIFIADEQQRFNERGYAYIHLSPLRGGLTLRGAPAEETLTRLVLDGEVAGVATDAEIAATLADLRADMPAERLVAIHCALGHSIEGLLGACLALQPGRAFYWVHDYSSICTGFNLLRNEVAFCGAPPPDSVACSVCIFGESRPPHLARMRRLFDALSFTVVAPSDAAREVWLRGSDLPAAAVVTVEHCRLSAASAARDPRPAEAIGTAAHPVRVGYIGWPGVHKGWDVFVQAVEAVGANPGYDFYHFGTPSAFTSHPPLQRVPAVVSPQDRSAMVGLLAQHAIDLVVIASPWPETFSYVAYEALAAGCDVITVADSGNVATTIQRTDRGQVLPDGDALVDFFRSGKAIAYARLRARYMQPRGTLSHAGTTAALVFRPQAVE</sequence>
<dbReference type="EMBL" id="JAAVNE010000008">
    <property type="protein sequence ID" value="NKC30587.1"/>
    <property type="molecule type" value="Genomic_DNA"/>
</dbReference>
<dbReference type="SUPFAM" id="SSF53756">
    <property type="entry name" value="UDP-Glycosyltransferase/glycogen phosphorylase"/>
    <property type="match status" value="1"/>
</dbReference>
<organism evidence="2 3">
    <name type="scientific">Falsiroseomonas selenitidurans</name>
    <dbReference type="NCBI Taxonomy" id="2716335"/>
    <lineage>
        <taxon>Bacteria</taxon>
        <taxon>Pseudomonadati</taxon>
        <taxon>Pseudomonadota</taxon>
        <taxon>Alphaproteobacteria</taxon>
        <taxon>Acetobacterales</taxon>
        <taxon>Roseomonadaceae</taxon>
        <taxon>Falsiroseomonas</taxon>
    </lineage>
</organism>
<keyword evidence="3" id="KW-1185">Reference proteome</keyword>
<feature type="region of interest" description="Disordered" evidence="1">
    <location>
        <begin position="212"/>
        <end position="247"/>
    </location>
</feature>
<evidence type="ECO:0000256" key="1">
    <source>
        <dbReference type="SAM" id="MobiDB-lite"/>
    </source>
</evidence>
<dbReference type="Gene3D" id="3.40.50.2000">
    <property type="entry name" value="Glycogen Phosphorylase B"/>
    <property type="match status" value="1"/>
</dbReference>
<evidence type="ECO:0000313" key="2">
    <source>
        <dbReference type="EMBL" id="NKC30587.1"/>
    </source>
</evidence>
<name>A0ABX1E0A4_9PROT</name>
<gene>
    <name evidence="2" type="ORF">HEQ75_06905</name>
</gene>
<proteinExistence type="predicted"/>
<evidence type="ECO:0000313" key="3">
    <source>
        <dbReference type="Proteomes" id="UP000787635"/>
    </source>
</evidence>